<dbReference type="Gene3D" id="1.25.40.70">
    <property type="entry name" value="Phosphatidylinositol 3-kinase, accessory domain (PIK)"/>
    <property type="match status" value="1"/>
</dbReference>
<name>A0A9W6Z8A8_AMBMO</name>
<dbReference type="GO" id="GO:0048015">
    <property type="term" value="P:phosphatidylinositol-mediated signaling"/>
    <property type="evidence" value="ECO:0007669"/>
    <property type="project" value="TreeGrafter"/>
</dbReference>
<dbReference type="GO" id="GO:0005777">
    <property type="term" value="C:peroxisome"/>
    <property type="evidence" value="ECO:0007669"/>
    <property type="project" value="TreeGrafter"/>
</dbReference>
<dbReference type="GO" id="GO:0034272">
    <property type="term" value="C:phosphatidylinositol 3-kinase complex, class III, type II"/>
    <property type="evidence" value="ECO:0007669"/>
    <property type="project" value="TreeGrafter"/>
</dbReference>
<dbReference type="Proteomes" id="UP001165063">
    <property type="component" value="Unassembled WGS sequence"/>
</dbReference>
<dbReference type="GO" id="GO:0000045">
    <property type="term" value="P:autophagosome assembly"/>
    <property type="evidence" value="ECO:0007669"/>
    <property type="project" value="TreeGrafter"/>
</dbReference>
<dbReference type="EMBL" id="BSXU01007190">
    <property type="protein sequence ID" value="GMG56294.1"/>
    <property type="molecule type" value="Genomic_DNA"/>
</dbReference>
<evidence type="ECO:0000259" key="2">
    <source>
        <dbReference type="PROSITE" id="PS51545"/>
    </source>
</evidence>
<dbReference type="InterPro" id="IPR016024">
    <property type="entry name" value="ARM-type_fold"/>
</dbReference>
<dbReference type="InterPro" id="IPR015433">
    <property type="entry name" value="PI3/4_kinase"/>
</dbReference>
<comment type="caution">
    <text evidence="3">The sequence shown here is derived from an EMBL/GenBank/DDBJ whole genome shotgun (WGS) entry which is preliminary data.</text>
</comment>
<organism evidence="3 4">
    <name type="scientific">Ambrosiozyma monospora</name>
    <name type="common">Yeast</name>
    <name type="synonym">Endomycopsis monosporus</name>
    <dbReference type="NCBI Taxonomy" id="43982"/>
    <lineage>
        <taxon>Eukaryota</taxon>
        <taxon>Fungi</taxon>
        <taxon>Dikarya</taxon>
        <taxon>Ascomycota</taxon>
        <taxon>Saccharomycotina</taxon>
        <taxon>Pichiomycetes</taxon>
        <taxon>Pichiales</taxon>
        <taxon>Pichiaceae</taxon>
        <taxon>Ambrosiozyma</taxon>
    </lineage>
</organism>
<evidence type="ECO:0000256" key="1">
    <source>
        <dbReference type="ARBA" id="ARBA00006209"/>
    </source>
</evidence>
<gene>
    <name evidence="3" type="ORF">Amon01_000836100</name>
</gene>
<dbReference type="Pfam" id="PF00613">
    <property type="entry name" value="PI3Ka"/>
    <property type="match status" value="1"/>
</dbReference>
<sequence length="517" mass="59495">MRKKERESLLRKPMTSDGSNDIYLNVELVQFDIPIVFSDVKYASLNVPTSDNRPNSANANNNNNTEVSNQITFSNSLSLKTHPNKVKIYDPDFYRSELAEDPIEYKYRRLERVHQVSPLDKDIRPTLKIRGQLNSILQKQFFEKLSQKEKNLIWKFRFYLLNTLILSKNTFQFNNFLINFIKCIDWDDDFEVGEFLTIINNLDSNNGPSRGVGIVGTKIQDVTRPGSTSNAIDNFASMGSNVFVQELQIVDCLELLSDNYRNHIVRNMAIERLKLAKDDELEMFMVQLVQSIKNESNYVNPHTDIDDDVTLEELDQIESGDPDESASLAGTTNDFHLVKDDESADPIVKFLKNPLLLSSRKRHKLASKVPKLDSPLANFIIDRACKNSNLMTFLYWDLKVEVEDEWNNNRAHLNTFSGGGVGLGFEEIDFVQDQRIDDNNDDRRAQMRATSHIFEKTILNLIWKLANSDDGETRIKNLRSQVHLVGQLHNIAQKIKVDYKKESTPRKIKINATCLRK</sequence>
<dbReference type="GO" id="GO:0000407">
    <property type="term" value="C:phagophore assembly site"/>
    <property type="evidence" value="ECO:0007669"/>
    <property type="project" value="TreeGrafter"/>
</dbReference>
<dbReference type="SUPFAM" id="SSF48371">
    <property type="entry name" value="ARM repeat"/>
    <property type="match status" value="1"/>
</dbReference>
<evidence type="ECO:0000313" key="3">
    <source>
        <dbReference type="EMBL" id="GMG56294.1"/>
    </source>
</evidence>
<dbReference type="SMART" id="SM00145">
    <property type="entry name" value="PI3Ka"/>
    <property type="match status" value="1"/>
</dbReference>
<dbReference type="GO" id="GO:0016303">
    <property type="term" value="F:1-phosphatidylinositol-3-kinase activity"/>
    <property type="evidence" value="ECO:0007669"/>
    <property type="project" value="TreeGrafter"/>
</dbReference>
<keyword evidence="4" id="KW-1185">Reference proteome</keyword>
<dbReference type="GO" id="GO:0006897">
    <property type="term" value="P:endocytosis"/>
    <property type="evidence" value="ECO:0007669"/>
    <property type="project" value="TreeGrafter"/>
</dbReference>
<dbReference type="InterPro" id="IPR042236">
    <property type="entry name" value="PI3K_accessory_sf"/>
</dbReference>
<dbReference type="AlphaFoldDB" id="A0A9W6Z8A8"/>
<dbReference type="PROSITE" id="PS51545">
    <property type="entry name" value="PIK_HELICAL"/>
    <property type="match status" value="1"/>
</dbReference>
<accession>A0A9W6Z8A8</accession>
<dbReference type="PANTHER" id="PTHR10048">
    <property type="entry name" value="PHOSPHATIDYLINOSITOL KINASE"/>
    <property type="match status" value="1"/>
</dbReference>
<dbReference type="GO" id="GO:0034271">
    <property type="term" value="C:phosphatidylinositol 3-kinase complex, class III, type I"/>
    <property type="evidence" value="ECO:0007669"/>
    <property type="project" value="TreeGrafter"/>
</dbReference>
<evidence type="ECO:0000313" key="4">
    <source>
        <dbReference type="Proteomes" id="UP001165063"/>
    </source>
</evidence>
<dbReference type="GO" id="GO:0005768">
    <property type="term" value="C:endosome"/>
    <property type="evidence" value="ECO:0007669"/>
    <property type="project" value="TreeGrafter"/>
</dbReference>
<comment type="similarity">
    <text evidence="1">Belongs to the PI3/PI4-kinase family. Type III PI4K subfamily.</text>
</comment>
<dbReference type="InterPro" id="IPR001263">
    <property type="entry name" value="PI3K_accessory_dom"/>
</dbReference>
<feature type="domain" description="PIK helical" evidence="2">
    <location>
        <begin position="119"/>
        <end position="421"/>
    </location>
</feature>
<proteinExistence type="inferred from homology"/>
<dbReference type="PANTHER" id="PTHR10048:SF7">
    <property type="entry name" value="PHOSPHATIDYLINOSITOL 3-KINASE CATALYTIC SUBUNIT TYPE 3"/>
    <property type="match status" value="1"/>
</dbReference>
<protein>
    <submittedName>
        <fullName evidence="3">Unnamed protein product</fullName>
    </submittedName>
</protein>
<dbReference type="OrthoDB" id="67688at2759"/>
<reference evidence="3" key="1">
    <citation type="submission" date="2023-04" db="EMBL/GenBank/DDBJ databases">
        <title>Ambrosiozyma monospora NBRC 1965.</title>
        <authorList>
            <person name="Ichikawa N."/>
            <person name="Sato H."/>
            <person name="Tonouchi N."/>
        </authorList>
    </citation>
    <scope>NUCLEOTIDE SEQUENCE</scope>
    <source>
        <strain evidence="3">NBRC 1965</strain>
    </source>
</reference>